<proteinExistence type="predicted"/>
<evidence type="ECO:0000313" key="1">
    <source>
        <dbReference type="EMBL" id="VDM36550.1"/>
    </source>
</evidence>
<dbReference type="Proteomes" id="UP000274429">
    <property type="component" value="Unassembled WGS sequence"/>
</dbReference>
<reference evidence="1 2" key="2">
    <citation type="submission" date="2018-11" db="EMBL/GenBank/DDBJ databases">
        <authorList>
            <consortium name="Pathogen Informatics"/>
        </authorList>
    </citation>
    <scope>NUCLEOTIDE SEQUENCE [LARGE SCALE GENOMIC DNA]</scope>
</reference>
<protein>
    <submittedName>
        <fullName evidence="1 3">Uncharacterized protein</fullName>
    </submittedName>
</protein>
<keyword evidence="2" id="KW-1185">Reference proteome</keyword>
<evidence type="ECO:0000313" key="2">
    <source>
        <dbReference type="Proteomes" id="UP000274429"/>
    </source>
</evidence>
<sequence length="159" mass="17856">MLCYFRAPDSEPTLEVVVTISRQMKGSWLEERFNFVYGMASVLDTDASHIPLTCLALRPHVLVGVVTEPYRDNATTTTTTTTPTTAFVSANQVRGWPCRGEASDDPCSRLPTPSPFTSSGLPLMTQRDKLVNLDLERRFNYRLHAVSTHLRHCHIFTLS</sequence>
<accession>A0A0R3XD40</accession>
<dbReference type="EMBL" id="UYWX01024240">
    <property type="protein sequence ID" value="VDM36550.1"/>
    <property type="molecule type" value="Genomic_DNA"/>
</dbReference>
<evidence type="ECO:0000313" key="3">
    <source>
        <dbReference type="WBParaSite" id="TTAC_0001146701-mRNA-1"/>
    </source>
</evidence>
<dbReference type="AlphaFoldDB" id="A0A0R3XD40"/>
<name>A0A0R3XD40_HYDTA</name>
<gene>
    <name evidence="1" type="ORF">TTAC_LOCUS11450</name>
</gene>
<reference evidence="3" key="1">
    <citation type="submission" date="2017-02" db="UniProtKB">
        <authorList>
            <consortium name="WormBaseParasite"/>
        </authorList>
    </citation>
    <scope>IDENTIFICATION</scope>
</reference>
<organism evidence="3">
    <name type="scientific">Hydatigena taeniaeformis</name>
    <name type="common">Feline tapeworm</name>
    <name type="synonym">Taenia taeniaeformis</name>
    <dbReference type="NCBI Taxonomy" id="6205"/>
    <lineage>
        <taxon>Eukaryota</taxon>
        <taxon>Metazoa</taxon>
        <taxon>Spiralia</taxon>
        <taxon>Lophotrochozoa</taxon>
        <taxon>Platyhelminthes</taxon>
        <taxon>Cestoda</taxon>
        <taxon>Eucestoda</taxon>
        <taxon>Cyclophyllidea</taxon>
        <taxon>Taeniidae</taxon>
        <taxon>Hydatigera</taxon>
    </lineage>
</organism>
<dbReference type="WBParaSite" id="TTAC_0001146701-mRNA-1">
    <property type="protein sequence ID" value="TTAC_0001146701-mRNA-1"/>
    <property type="gene ID" value="TTAC_0001146701"/>
</dbReference>